<evidence type="ECO:0008006" key="4">
    <source>
        <dbReference type="Google" id="ProtNLM"/>
    </source>
</evidence>
<name>A0AA42I5Q0_9GAMM</name>
<dbReference type="EMBL" id="JAOEEO010000001">
    <property type="protein sequence ID" value="MDH0562801.1"/>
    <property type="molecule type" value="Genomic_DNA"/>
</dbReference>
<proteinExistence type="predicted"/>
<keyword evidence="1" id="KW-0812">Transmembrane</keyword>
<keyword evidence="1" id="KW-0472">Membrane</keyword>
<comment type="caution">
    <text evidence="2">The sequence shown here is derived from an EMBL/GenBank/DDBJ whole genome shotgun (WGS) entry which is preliminary data.</text>
</comment>
<dbReference type="Proteomes" id="UP001159329">
    <property type="component" value="Unassembled WGS sequence"/>
</dbReference>
<reference evidence="2" key="1">
    <citation type="submission" date="2022-09" db="EMBL/GenBank/DDBJ databases">
        <title>Intensive care unit water sources are persistently colonized with multi-drug resistant bacteria and are the site of extensive horizontal gene transfer of antibiotic resistance genes.</title>
        <authorList>
            <person name="Diorio-Toth L."/>
        </authorList>
    </citation>
    <scope>NUCLEOTIDE SEQUENCE</scope>
    <source>
        <strain evidence="2">GD04005</strain>
    </source>
</reference>
<dbReference type="AlphaFoldDB" id="A0AA42I5Q0"/>
<organism evidence="2 3">
    <name type="scientific">Acinetobacter courvalinii</name>
    <dbReference type="NCBI Taxonomy" id="280147"/>
    <lineage>
        <taxon>Bacteria</taxon>
        <taxon>Pseudomonadati</taxon>
        <taxon>Pseudomonadota</taxon>
        <taxon>Gammaproteobacteria</taxon>
        <taxon>Moraxellales</taxon>
        <taxon>Moraxellaceae</taxon>
        <taxon>Acinetobacter</taxon>
    </lineage>
</organism>
<dbReference type="RefSeq" id="WP_032872910.1">
    <property type="nucleotide sequence ID" value="NZ_JAOEEO010000001.1"/>
</dbReference>
<evidence type="ECO:0000256" key="1">
    <source>
        <dbReference type="SAM" id="Phobius"/>
    </source>
</evidence>
<feature type="transmembrane region" description="Helical" evidence="1">
    <location>
        <begin position="35"/>
        <end position="55"/>
    </location>
</feature>
<feature type="transmembrane region" description="Helical" evidence="1">
    <location>
        <begin position="61"/>
        <end position="81"/>
    </location>
</feature>
<dbReference type="PROSITE" id="PS51257">
    <property type="entry name" value="PROKAR_LIPOPROTEIN"/>
    <property type="match status" value="1"/>
</dbReference>
<evidence type="ECO:0000313" key="2">
    <source>
        <dbReference type="EMBL" id="MDH0562801.1"/>
    </source>
</evidence>
<accession>A0AA42I5Q0</accession>
<keyword evidence="1" id="KW-1133">Transmembrane helix</keyword>
<sequence length="85" mass="9536">MSLKLLGIMVSLLSCLGLYLSHPNQIFLKTQLGRYFFYTALIGLLLGLSMLLYALPLLVAILIWLAIATLVWSFAPLLMLIKRPN</sequence>
<protein>
    <recommendedName>
        <fullName evidence="4">DUF3325 domain-containing protein</fullName>
    </recommendedName>
</protein>
<gene>
    <name evidence="2" type="ORF">N7644_03790</name>
</gene>
<feature type="transmembrane region" description="Helical" evidence="1">
    <location>
        <begin position="6"/>
        <end position="23"/>
    </location>
</feature>
<evidence type="ECO:0000313" key="3">
    <source>
        <dbReference type="Proteomes" id="UP001159329"/>
    </source>
</evidence>